<sequence>MRREAKQCLFVQSHLCLWYSSYKTLLAQDKQTPFPGTALTRHS</sequence>
<name>A2MY43_NEUCS</name>
<organism evidence="1">
    <name type="scientific">Neurospora crassa</name>
    <dbReference type="NCBI Taxonomy" id="5141"/>
    <lineage>
        <taxon>Eukaryota</taxon>
        <taxon>Fungi</taxon>
        <taxon>Dikarya</taxon>
        <taxon>Ascomycota</taxon>
        <taxon>Pezizomycotina</taxon>
        <taxon>Sordariomycetes</taxon>
        <taxon>Sordariomycetidae</taxon>
        <taxon>Sordariales</taxon>
        <taxon>Sordariaceae</taxon>
        <taxon>Neurospora</taxon>
    </lineage>
</organism>
<dbReference type="AlphaFoldDB" id="A2MY43"/>
<evidence type="ECO:0000313" key="1">
    <source>
        <dbReference type="EMBL" id="BAA08307.1"/>
    </source>
</evidence>
<dbReference type="EMBL" id="D45893">
    <property type="protein sequence ID" value="BAA08307.1"/>
    <property type="molecule type" value="Genomic_DNA"/>
</dbReference>
<accession>A2MY43</accession>
<proteinExistence type="predicted"/>
<reference evidence="1" key="1">
    <citation type="journal article" date="1996" name="Biochim. Biophys. Acta">
        <title>Molecular cloning of the acr-2 gene which controls acriflavine sensitivity in Neurospora crassa.</title>
        <authorList>
            <person name="Akiyama M."/>
            <person name="Nakashima H."/>
        </authorList>
    </citation>
    <scope>NUCLEOTIDE SEQUENCE</scope>
    <source>
        <strain evidence="1">Acr-2</strain>
    </source>
</reference>
<protein>
    <submittedName>
        <fullName evidence="1">Acr-2 protein</fullName>
    </submittedName>
</protein>
<gene>
    <name evidence="1" type="primary">acr-2</name>
</gene>